<feature type="transmembrane region" description="Helical" evidence="1">
    <location>
        <begin position="43"/>
        <end position="61"/>
    </location>
</feature>
<sequence>MTSEYRPTLPERGPSAADLAERDAFAKLAAESLSVTRKSAETWRTGLSAFVTLVTAGVVVKGRDSTSAMTTEWRLAVTLLLGGGLILAVLGLWQVLGVQAGIPKSVTLETIRARFASVAAFEVSIASDAADGIRRAQKLVAVALCLLIGGVVATWWAPAAPARPPAYLKVEHGSSTSCGELQSADDGQIRLKVSGAGAPVVIPAASVANMAVVAACS</sequence>
<gene>
    <name evidence="2" type="ORF">JIG36_40530</name>
</gene>
<keyword evidence="1" id="KW-0472">Membrane</keyword>
<feature type="transmembrane region" description="Helical" evidence="1">
    <location>
        <begin position="139"/>
        <end position="157"/>
    </location>
</feature>
<comment type="caution">
    <text evidence="2">The sequence shown here is derived from an EMBL/GenBank/DDBJ whole genome shotgun (WGS) entry which is preliminary data.</text>
</comment>
<keyword evidence="1" id="KW-1133">Transmembrane helix</keyword>
<dbReference type="Proteomes" id="UP000632138">
    <property type="component" value="Unassembled WGS sequence"/>
</dbReference>
<evidence type="ECO:0000256" key="1">
    <source>
        <dbReference type="SAM" id="Phobius"/>
    </source>
</evidence>
<keyword evidence="1" id="KW-0812">Transmembrane</keyword>
<evidence type="ECO:0000313" key="3">
    <source>
        <dbReference type="Proteomes" id="UP000632138"/>
    </source>
</evidence>
<reference evidence="2 3" key="1">
    <citation type="submission" date="2021-01" db="EMBL/GenBank/DDBJ databases">
        <title>Actinoplanes sp. nov. LDG1-06 isolated from lichen.</title>
        <authorList>
            <person name="Saeng-In P."/>
            <person name="Phongsopitanun W."/>
            <person name="Kanchanasin P."/>
            <person name="Yuki M."/>
            <person name="Kudo T."/>
            <person name="Ohkuma M."/>
            <person name="Tanasupawat S."/>
        </authorList>
    </citation>
    <scope>NUCLEOTIDE SEQUENCE [LARGE SCALE GENOMIC DNA]</scope>
    <source>
        <strain evidence="2 3">LDG1-06</strain>
    </source>
</reference>
<dbReference type="RefSeq" id="WP_236049168.1">
    <property type="nucleotide sequence ID" value="NZ_JAENHP010000021.1"/>
</dbReference>
<feature type="transmembrane region" description="Helical" evidence="1">
    <location>
        <begin position="73"/>
        <end position="93"/>
    </location>
</feature>
<evidence type="ECO:0000313" key="2">
    <source>
        <dbReference type="EMBL" id="MBM2621810.1"/>
    </source>
</evidence>
<protein>
    <submittedName>
        <fullName evidence="2">Uncharacterized protein</fullName>
    </submittedName>
</protein>
<dbReference type="EMBL" id="JAENHP010000021">
    <property type="protein sequence ID" value="MBM2621810.1"/>
    <property type="molecule type" value="Genomic_DNA"/>
</dbReference>
<organism evidence="2 3">
    <name type="scientific">Paractinoplanes ovalisporus</name>
    <dbReference type="NCBI Taxonomy" id="2810368"/>
    <lineage>
        <taxon>Bacteria</taxon>
        <taxon>Bacillati</taxon>
        <taxon>Actinomycetota</taxon>
        <taxon>Actinomycetes</taxon>
        <taxon>Micromonosporales</taxon>
        <taxon>Micromonosporaceae</taxon>
        <taxon>Paractinoplanes</taxon>
    </lineage>
</organism>
<accession>A0ABS2APQ4</accession>
<proteinExistence type="predicted"/>
<name>A0ABS2APQ4_9ACTN</name>
<keyword evidence="3" id="KW-1185">Reference proteome</keyword>